<sequence length="314" mass="32176">MRAVVCEAFGSVVVREQAPPEPGPGQVLVDVAAAGVNYVDALLVHGRYQIKPPLPYVPGTEVAGTVAALGPDADGPPVGTRVLVNCFGGGFASQVAVPAATLVPIPDHLDAPRAATFTQSHCTALFALRDRGGLAPGETVMVLGAGGGVGLATIKVATSLGARVLAVASTPAKRELALAAGAETAVGPADVKTSAREWSRGGVDLVVDPVGGALADPSLRALREGGRYLVIGFASGEIPSLRLNQVLLRNRTVVGVDWGAWSLTHQAEQRALLDELLGMVTDPVAPRTHPLDAAPAVLDDLLHRRTTGKIALIP</sequence>
<dbReference type="CDD" id="cd08241">
    <property type="entry name" value="QOR1"/>
    <property type="match status" value="1"/>
</dbReference>
<keyword evidence="3" id="KW-1185">Reference proteome</keyword>
<dbReference type="InterPro" id="IPR051397">
    <property type="entry name" value="Zn-ADH-like_protein"/>
</dbReference>
<evidence type="ECO:0000313" key="2">
    <source>
        <dbReference type="EMBL" id="GAA4065642.1"/>
    </source>
</evidence>
<dbReference type="RefSeq" id="WP_344944089.1">
    <property type="nucleotide sequence ID" value="NZ_BAAAZG010000009.1"/>
</dbReference>
<dbReference type="PANTHER" id="PTHR43677">
    <property type="entry name" value="SHORT-CHAIN DEHYDROGENASE/REDUCTASE"/>
    <property type="match status" value="1"/>
</dbReference>
<dbReference type="Gene3D" id="3.90.180.10">
    <property type="entry name" value="Medium-chain alcohol dehydrogenases, catalytic domain"/>
    <property type="match status" value="1"/>
</dbReference>
<dbReference type="Proteomes" id="UP001500683">
    <property type="component" value="Unassembled WGS sequence"/>
</dbReference>
<organism evidence="2 3">
    <name type="scientific">Actinomadura miaoliensis</name>
    <dbReference type="NCBI Taxonomy" id="430685"/>
    <lineage>
        <taxon>Bacteria</taxon>
        <taxon>Bacillati</taxon>
        <taxon>Actinomycetota</taxon>
        <taxon>Actinomycetes</taxon>
        <taxon>Streptosporangiales</taxon>
        <taxon>Thermomonosporaceae</taxon>
        <taxon>Actinomadura</taxon>
    </lineage>
</organism>
<comment type="caution">
    <text evidence="2">The sequence shown here is derived from an EMBL/GenBank/DDBJ whole genome shotgun (WGS) entry which is preliminary data.</text>
</comment>
<dbReference type="InterPro" id="IPR011032">
    <property type="entry name" value="GroES-like_sf"/>
</dbReference>
<name>A0ABP7VEH1_9ACTN</name>
<dbReference type="InterPro" id="IPR020843">
    <property type="entry name" value="ER"/>
</dbReference>
<evidence type="ECO:0000259" key="1">
    <source>
        <dbReference type="SMART" id="SM00829"/>
    </source>
</evidence>
<gene>
    <name evidence="2" type="ORF">GCM10022214_19740</name>
</gene>
<dbReference type="SUPFAM" id="SSF51735">
    <property type="entry name" value="NAD(P)-binding Rossmann-fold domains"/>
    <property type="match status" value="1"/>
</dbReference>
<dbReference type="PANTHER" id="PTHR43677:SF4">
    <property type="entry name" value="QUINONE OXIDOREDUCTASE-LIKE PROTEIN 2"/>
    <property type="match status" value="1"/>
</dbReference>
<dbReference type="InterPro" id="IPR036291">
    <property type="entry name" value="NAD(P)-bd_dom_sf"/>
</dbReference>
<accession>A0ABP7VEH1</accession>
<dbReference type="SMART" id="SM00829">
    <property type="entry name" value="PKS_ER"/>
    <property type="match status" value="1"/>
</dbReference>
<dbReference type="InterPro" id="IPR013154">
    <property type="entry name" value="ADH-like_N"/>
</dbReference>
<protein>
    <submittedName>
        <fullName evidence="2">NADPH:quinone oxidoreductase family protein</fullName>
    </submittedName>
</protein>
<dbReference type="Pfam" id="PF00107">
    <property type="entry name" value="ADH_zinc_N"/>
    <property type="match status" value="1"/>
</dbReference>
<evidence type="ECO:0000313" key="3">
    <source>
        <dbReference type="Proteomes" id="UP001500683"/>
    </source>
</evidence>
<feature type="domain" description="Enoyl reductase (ER)" evidence="1">
    <location>
        <begin position="7"/>
        <end position="312"/>
    </location>
</feature>
<dbReference type="Pfam" id="PF08240">
    <property type="entry name" value="ADH_N"/>
    <property type="match status" value="1"/>
</dbReference>
<proteinExistence type="predicted"/>
<dbReference type="EMBL" id="BAAAZG010000009">
    <property type="protein sequence ID" value="GAA4065642.1"/>
    <property type="molecule type" value="Genomic_DNA"/>
</dbReference>
<reference evidence="3" key="1">
    <citation type="journal article" date="2019" name="Int. J. Syst. Evol. Microbiol.">
        <title>The Global Catalogue of Microorganisms (GCM) 10K type strain sequencing project: providing services to taxonomists for standard genome sequencing and annotation.</title>
        <authorList>
            <consortium name="The Broad Institute Genomics Platform"/>
            <consortium name="The Broad Institute Genome Sequencing Center for Infectious Disease"/>
            <person name="Wu L."/>
            <person name="Ma J."/>
        </authorList>
    </citation>
    <scope>NUCLEOTIDE SEQUENCE [LARGE SCALE GENOMIC DNA]</scope>
    <source>
        <strain evidence="3">JCM 16702</strain>
    </source>
</reference>
<dbReference type="InterPro" id="IPR013149">
    <property type="entry name" value="ADH-like_C"/>
</dbReference>
<dbReference type="Gene3D" id="3.40.50.720">
    <property type="entry name" value="NAD(P)-binding Rossmann-like Domain"/>
    <property type="match status" value="1"/>
</dbReference>
<dbReference type="SUPFAM" id="SSF50129">
    <property type="entry name" value="GroES-like"/>
    <property type="match status" value="1"/>
</dbReference>